<dbReference type="InterPro" id="IPR011992">
    <property type="entry name" value="EF-hand-dom_pair"/>
</dbReference>
<organism evidence="21 22">
    <name type="scientific">Podila minutissima</name>
    <dbReference type="NCBI Taxonomy" id="64525"/>
    <lineage>
        <taxon>Eukaryota</taxon>
        <taxon>Fungi</taxon>
        <taxon>Fungi incertae sedis</taxon>
        <taxon>Mucoromycota</taxon>
        <taxon>Mortierellomycotina</taxon>
        <taxon>Mortierellomycetes</taxon>
        <taxon>Mortierellales</taxon>
        <taxon>Mortierellaceae</taxon>
        <taxon>Podila</taxon>
    </lineage>
</organism>
<evidence type="ECO:0000256" key="6">
    <source>
        <dbReference type="ARBA" id="ARBA00022806"/>
    </source>
</evidence>
<dbReference type="PANTHER" id="PTHR45685:SF1">
    <property type="entry name" value="HELICASE SRCAP"/>
    <property type="match status" value="1"/>
</dbReference>
<feature type="compositionally biased region" description="Polar residues" evidence="15">
    <location>
        <begin position="961"/>
        <end position="986"/>
    </location>
</feature>
<dbReference type="GO" id="GO:0005743">
    <property type="term" value="C:mitochondrial inner membrane"/>
    <property type="evidence" value="ECO:0007669"/>
    <property type="project" value="UniProtKB-SubCell"/>
</dbReference>
<name>A0A9P5SNL3_9FUNG</name>
<evidence type="ECO:0000256" key="11">
    <source>
        <dbReference type="ARBA" id="ARBA00023125"/>
    </source>
</evidence>
<feature type="compositionally biased region" description="Basic and acidic residues" evidence="15">
    <location>
        <begin position="656"/>
        <end position="666"/>
    </location>
</feature>
<feature type="compositionally biased region" description="Polar residues" evidence="15">
    <location>
        <begin position="1633"/>
        <end position="1648"/>
    </location>
</feature>
<gene>
    <name evidence="21" type="primary">SWR1</name>
    <name evidence="21" type="ORF">BG006_004614</name>
</gene>
<evidence type="ECO:0000256" key="5">
    <source>
        <dbReference type="ARBA" id="ARBA00022801"/>
    </source>
</evidence>
<evidence type="ECO:0000256" key="1">
    <source>
        <dbReference type="ARBA" id="ARBA00004123"/>
    </source>
</evidence>
<comment type="caution">
    <text evidence="21">The sequence shown here is derived from an EMBL/GenBank/DDBJ whole genome shotgun (WGS) entry which is preliminary data.</text>
</comment>
<dbReference type="InterPro" id="IPR014001">
    <property type="entry name" value="Helicase_ATP-bd"/>
</dbReference>
<dbReference type="Gene3D" id="3.40.50.300">
    <property type="entry name" value="P-loop containing nucleotide triphosphate hydrolases"/>
    <property type="match status" value="1"/>
</dbReference>
<feature type="compositionally biased region" description="Low complexity" evidence="15">
    <location>
        <begin position="987"/>
        <end position="999"/>
    </location>
</feature>
<evidence type="ECO:0000256" key="8">
    <source>
        <dbReference type="ARBA" id="ARBA00022840"/>
    </source>
</evidence>
<feature type="region of interest" description="Disordered" evidence="15">
    <location>
        <begin position="1530"/>
        <end position="1595"/>
    </location>
</feature>
<feature type="compositionally biased region" description="Polar residues" evidence="15">
    <location>
        <begin position="848"/>
        <end position="864"/>
    </location>
</feature>
<dbReference type="PROSITE" id="PS51204">
    <property type="entry name" value="HSA"/>
    <property type="match status" value="1"/>
</dbReference>
<feature type="region of interest" description="Disordered" evidence="15">
    <location>
        <begin position="1750"/>
        <end position="1770"/>
    </location>
</feature>
<dbReference type="PROSITE" id="PS51194">
    <property type="entry name" value="HELICASE_CTER"/>
    <property type="match status" value="1"/>
</dbReference>
<dbReference type="InterPro" id="IPR036188">
    <property type="entry name" value="FAD/NAD-bd_sf"/>
</dbReference>
<dbReference type="InterPro" id="IPR001650">
    <property type="entry name" value="Helicase_C-like"/>
</dbReference>
<reference evidence="21" key="1">
    <citation type="journal article" date="2020" name="Fungal Divers.">
        <title>Resolving the Mortierellaceae phylogeny through synthesis of multi-gene phylogenetics and phylogenomics.</title>
        <authorList>
            <person name="Vandepol N."/>
            <person name="Liber J."/>
            <person name="Desiro A."/>
            <person name="Na H."/>
            <person name="Kennedy M."/>
            <person name="Barry K."/>
            <person name="Grigoriev I.V."/>
            <person name="Miller A.N."/>
            <person name="O'Donnell K."/>
            <person name="Stajich J.E."/>
            <person name="Bonito G."/>
        </authorList>
    </citation>
    <scope>NUCLEOTIDE SEQUENCE</scope>
    <source>
        <strain evidence="21">NVP1</strain>
    </source>
</reference>
<feature type="region of interest" description="Disordered" evidence="15">
    <location>
        <begin position="2719"/>
        <end position="2785"/>
    </location>
</feature>
<keyword evidence="12" id="KW-0010">Activator</keyword>
<dbReference type="PROSITE" id="PS00018">
    <property type="entry name" value="EF_HAND_1"/>
    <property type="match status" value="2"/>
</dbReference>
<evidence type="ECO:0000256" key="3">
    <source>
        <dbReference type="ARBA" id="ARBA00009220"/>
    </source>
</evidence>
<dbReference type="Gene3D" id="1.20.120.850">
    <property type="entry name" value="SWI2/SNF2 ATPases, N-terminal domain"/>
    <property type="match status" value="1"/>
</dbReference>
<dbReference type="CDD" id="cd18793">
    <property type="entry name" value="SF2_C_SNF"/>
    <property type="match status" value="1"/>
</dbReference>
<feature type="compositionally biased region" description="Acidic residues" evidence="15">
    <location>
        <begin position="1541"/>
        <end position="1556"/>
    </location>
</feature>
<dbReference type="GO" id="GO:0016887">
    <property type="term" value="F:ATP hydrolysis activity"/>
    <property type="evidence" value="ECO:0007669"/>
    <property type="project" value="TreeGrafter"/>
</dbReference>
<feature type="compositionally biased region" description="Low complexity" evidence="15">
    <location>
        <begin position="714"/>
        <end position="727"/>
    </location>
</feature>
<feature type="domain" description="EF-hand" evidence="17">
    <location>
        <begin position="448"/>
        <end position="483"/>
    </location>
</feature>
<dbReference type="Proteomes" id="UP000696485">
    <property type="component" value="Unassembled WGS sequence"/>
</dbReference>
<keyword evidence="10" id="KW-0809">Transit peptide</keyword>
<feature type="compositionally biased region" description="Polar residues" evidence="15">
    <location>
        <begin position="1456"/>
        <end position="1466"/>
    </location>
</feature>
<dbReference type="GO" id="GO:0000812">
    <property type="term" value="C:Swr1 complex"/>
    <property type="evidence" value="ECO:0007669"/>
    <property type="project" value="TreeGrafter"/>
</dbReference>
<keyword evidence="6" id="KW-0347">Helicase</keyword>
<feature type="compositionally biased region" description="Basic and acidic residues" evidence="15">
    <location>
        <begin position="2775"/>
        <end position="2785"/>
    </location>
</feature>
<feature type="region of interest" description="Disordered" evidence="15">
    <location>
        <begin position="649"/>
        <end position="1078"/>
    </location>
</feature>
<feature type="compositionally biased region" description="Polar residues" evidence="15">
    <location>
        <begin position="732"/>
        <end position="782"/>
    </location>
</feature>
<evidence type="ECO:0000256" key="9">
    <source>
        <dbReference type="ARBA" id="ARBA00022853"/>
    </source>
</evidence>
<dbReference type="Pfam" id="PF22366">
    <property type="entry name" value="NDH2_C"/>
    <property type="match status" value="1"/>
</dbReference>
<sequence length="2785" mass="311594">MLRLVRPQGRLLHHTTALRPLTFQRSILNARGYSTKSKLSPPPPSSPPRSRLYRAGKNFLLIFAGLPVAGGLAWYTFDSFFEEKGDILHQKRPLRVIGGPKNLVMTHGCSGSILKAEEIHKNDPRQRLVILGSGWGAVSVISQLDPKKFHVTVVSPTNYFLFTPLLPSATVGTLELRSLIEPIRRLLARLGGYYLEGKAEDIDFENQLVEVAGCHDSEGRKFYVPYDKLVIAVGSESVTHGVEGLEHCNFLKSIVDARDIRKKVIENFEKASLPTTTDDERRQLLSFVICGGGPTGVEFAAELYDFLNEDFVGYFPAIPPEEVQVTIIQSADHILNTYDLRISEMTEAKFKRENINVVTNSRVVKVNPTSVVYKDKRTNEISTVPFGVCLWATGVGMTPLVKTLVAKLPQGSQANKHAIETDAYMRVLGTPEGSVYAIGDCATIPQPQFVERVMHYLKEHDVNGDNVLSYQEFQNLAERIISKHSVLKVFLAHLDKVFDKYDKDHSGTLDLDEIRTFLIDAEKHITALPATAQVASQQGKFVGTRINILHAIESDPEKVKELPPFTYTHMGSLAYIGGSDAVLDLGKGMVYGGIGSEYLWRSVYFSEQVSASCVPTSGKCYQDYECCSENCDKNILSFFMSSESDPVALPHATAEQTRDSESEAHTIRTANTSASSRPSSHVEPEPSNTDMPRRQDPALATELNTSHSGSGQGDSASTSLDTDSLSSEPAKTISQSPLTDGTKSFTSQPDSSYTTSVHPLTNGVSSSTESKNQIVPQATLVPSNPVKRGPGRPPRSLMTKPADNPNSSRVQEPTRLRRTLRAAMVSPTAGGSTNVMHVQHKESESDRGFQSASPTQTRTAGQRTSTRHIRTPAKYSDSVTATSRATPANQKSLINRQPSPPEPVMKRGPGRPVSNPHSQHRTARSPPSPPLSAPVVPAKRGPGRPPRNPFNPLTVKPAPQVETSQLSKTKSKSASPTMARSSNGQKTSPTSPRSATSTPGGIQVSLTKRGPGRPKRSDSTSSASSPSSWRYPNDTQIVAPSPNTSSSRSLKRHHKSDVDEEEASNISSLESGLTPRKKRVMSLTEGTVLPPKAKEVQVPRILTPLDKARDILVAEWEGKLHEVIDHHDSLARELYHLETAQNTLTYDPVKIKADHNEKMLRFLRKFDLWSQVPELVSSVQISTDRISTRRSAVEKREQLVDLLQKNVEGALPKRSDLLRDTDLIRRHSPYTIHAQFVNLEDYLDSFVYADEEEVTPEESDRRAEAHAELLDRIDELKSQGRLKKVEPIRPFIDPEVPKLHYNWLMEHIMTSSRLIKREGELQIQRARKVSKMILRHFEILHGKSEREQREEEKRIKKLAKLTSNEVKKKWRYVEGIVHARHKALLKEEQEEAGKRHLNLILEHSTQILEVQQSTLVVSTPGTPSTPAQTPGTPGQSESVASPSTMSDVVSEMPSATEPSSRQSSIAPSVAPSVDSPQTDVDAGDDAEFAVTEMDADDETTLAQDESGSEDDEAEINGLAAEMDIPIEELLRQYGYQVSGDEGSDDDDESEEGDDQEQSQPTNHVRPVPEEKSAMVMNEEEVQVKSEPDGSPADIEMEPVSDLKDVFLNTDVQMEVKPSTSKTSNTQTTSTPSAVTNSSVEPIQESGTLDSKKIASALPEGIKAANKSIKVAERAHPTKRRRLSLTGLYRGPPLPYNPYGEVDDERTIEEDEQDENSTNDPIEVSMLMREKDMPMEELLDRFAYEASSSEYSDSYYDSDSDDEGSVMSAQQRIRRADPRFVVTLQDVATSRKFPTRPNSDITDTDTEYDDNRTISIYGSDDELCLGDMLPLLDPIVHYESEEDGAMEAEDEEEEVQEIDTSATGANVKTKVPFLLRHTLREYQHVGMDWLANLYSNGLNGILADEMGLGKTMQTIALLAHLACEHGVWGPHLIVVPTSVMLNWEMEFKKWCPGFKIMTYYGSPRERKEKRIGWTRENSFHVCITSYQLVVQDQTVFRRKAWQYLILDEAHNIKNFRSQRWQTLLNFNSARRLLLTGTPLQNNLMELWSLLYFLMPNGVSETMPVGFANQKEFQEWFSHPVDRMIEGNEQQDEDSKAAIARLHTVLRPYLLRRLKADVETQMPAKYEHIVYCRLSKRQRFLYDDFMSRAKTRETLASGNFLSIINCLMQLRKVCNHPDLFEVRPIVTSFAMPSAIASFDTTEFLVRRRMFSEIDQAREAVNLEFLGLVFTGAEQSLSRLDMESMKGLSASSCFSRKATEFVVPQAKTLQNSHHYQDIRQYEAMRRHRILLANRQRWEQLEYVNTNRCNVRVMYGSSLLEMVCAPTRMRVGCRAIPDQVANPRMYLKYTDALAKAIVSSETRFLRNEETLKRFAFVTPAVMVRSQTWNPIHVNPSPSSLEVACEKAKDLFHPVESCLQVQFPDKRLLQFDCGKLQKLDSLLRELKSGGHRALIFTQMTKVLDILEIFLNIHGHRYLRLDGATKVENRQHLTDRFNSDPKILAFILSTRSGGVGINLTGADTVIFYDSDWNPSMDRQCQDRFVSEFTIEENMLKKANQKRMLDNVVIQEGGFTTDYFQKMDWRDMLGEDDLAKIGDLGPVQPNGEPMDLSTVHGADLEQALAAAEDENDVLAMQQAKHEMEGVDVGDFSEAGAGAGTPVPTAQNTKIGKSLGDTQSRVHFASGEAATGDEEVIEMGHVDEYMLRFAEMEYGHYVGFGGLPEPPKKEYGAADEDMEEAAEEEEEEEAEEEDEEEEEEDEYDVEDSESDGPIESGNESEESDKGNQRMDLD</sequence>
<feature type="domain" description="Helicase C-terminal" evidence="19">
    <location>
        <begin position="2433"/>
        <end position="2579"/>
    </location>
</feature>
<feature type="transmembrane region" description="Helical" evidence="16">
    <location>
        <begin position="59"/>
        <end position="77"/>
    </location>
</feature>
<accession>A0A9P5SNL3</accession>
<dbReference type="PROSITE" id="PS51192">
    <property type="entry name" value="HELICASE_ATP_BIND_1"/>
    <property type="match status" value="1"/>
</dbReference>
<keyword evidence="14" id="KW-0175">Coiled coil</keyword>
<keyword evidence="4" id="KW-0547">Nucleotide-binding</keyword>
<evidence type="ECO:0000256" key="2">
    <source>
        <dbReference type="ARBA" id="ARBA00004137"/>
    </source>
</evidence>
<keyword evidence="16" id="KW-1133">Transmembrane helix</keyword>
<evidence type="ECO:0000313" key="22">
    <source>
        <dbReference type="Proteomes" id="UP000696485"/>
    </source>
</evidence>
<dbReference type="EMBL" id="JAAAUY010000256">
    <property type="protein sequence ID" value="KAF9332502.1"/>
    <property type="molecule type" value="Genomic_DNA"/>
</dbReference>
<dbReference type="InterPro" id="IPR049730">
    <property type="entry name" value="SNF2/RAD54-like_C"/>
</dbReference>
<keyword evidence="8" id="KW-0067">ATP-binding</keyword>
<dbReference type="InterPro" id="IPR054585">
    <property type="entry name" value="NDH2-like_C"/>
</dbReference>
<feature type="domain" description="EF-hand" evidence="17">
    <location>
        <begin position="489"/>
        <end position="524"/>
    </location>
</feature>
<dbReference type="Pfam" id="PF00176">
    <property type="entry name" value="SNF2-rel_dom"/>
    <property type="match status" value="1"/>
</dbReference>
<evidence type="ECO:0000313" key="21">
    <source>
        <dbReference type="EMBL" id="KAF9332502.1"/>
    </source>
</evidence>
<evidence type="ECO:0000256" key="14">
    <source>
        <dbReference type="SAM" id="Coils"/>
    </source>
</evidence>
<keyword evidence="7" id="KW-0106">Calcium</keyword>
<dbReference type="Gene3D" id="3.40.50.10810">
    <property type="entry name" value="Tandem AAA-ATPase domain"/>
    <property type="match status" value="1"/>
</dbReference>
<dbReference type="GO" id="GO:0005509">
    <property type="term" value="F:calcium ion binding"/>
    <property type="evidence" value="ECO:0007669"/>
    <property type="project" value="InterPro"/>
</dbReference>
<dbReference type="GO" id="GO:0003677">
    <property type="term" value="F:DNA binding"/>
    <property type="evidence" value="ECO:0007669"/>
    <property type="project" value="UniProtKB-KW"/>
</dbReference>
<evidence type="ECO:0000256" key="16">
    <source>
        <dbReference type="SAM" id="Phobius"/>
    </source>
</evidence>
<evidence type="ECO:0000256" key="7">
    <source>
        <dbReference type="ARBA" id="ARBA00022837"/>
    </source>
</evidence>
<feature type="coiled-coil region" evidence="14">
    <location>
        <begin position="2610"/>
        <end position="2637"/>
    </location>
</feature>
<dbReference type="SUPFAM" id="SSF47473">
    <property type="entry name" value="EF-hand"/>
    <property type="match status" value="1"/>
</dbReference>
<protein>
    <submittedName>
        <fullName evidence="21">Swr1 complex component</fullName>
    </submittedName>
</protein>
<dbReference type="GO" id="GO:0016491">
    <property type="term" value="F:oxidoreductase activity"/>
    <property type="evidence" value="ECO:0007669"/>
    <property type="project" value="InterPro"/>
</dbReference>
<evidence type="ECO:0000259" key="20">
    <source>
        <dbReference type="PROSITE" id="PS51204"/>
    </source>
</evidence>
<evidence type="ECO:0000259" key="19">
    <source>
        <dbReference type="PROSITE" id="PS51194"/>
    </source>
</evidence>
<feature type="region of interest" description="Disordered" evidence="15">
    <location>
        <begin position="1681"/>
        <end position="1701"/>
    </location>
</feature>
<comment type="subcellular location">
    <subcellularLocation>
        <location evidence="2">Mitochondrion inner membrane</location>
        <topology evidence="2">Peripheral membrane protein</topology>
        <orientation evidence="2">Intermembrane side</orientation>
    </subcellularLocation>
    <subcellularLocation>
        <location evidence="1">Nucleus</location>
    </subcellularLocation>
</comment>
<dbReference type="InterPro" id="IPR014012">
    <property type="entry name" value="HSA_dom"/>
</dbReference>
<feature type="compositionally biased region" description="Polar residues" evidence="15">
    <location>
        <begin position="1033"/>
        <end position="1044"/>
    </location>
</feature>
<feature type="compositionally biased region" description="Polar residues" evidence="15">
    <location>
        <begin position="1417"/>
        <end position="1447"/>
    </location>
</feature>
<comment type="similarity">
    <text evidence="3">Belongs to the SNF2/RAD54 helicase family. SWR1 subfamily.</text>
</comment>
<dbReference type="SUPFAM" id="SSF52540">
    <property type="entry name" value="P-loop containing nucleoside triphosphate hydrolases"/>
    <property type="match status" value="2"/>
</dbReference>
<feature type="compositionally biased region" description="Acidic residues" evidence="15">
    <location>
        <begin position="1481"/>
        <end position="1499"/>
    </location>
</feature>
<dbReference type="FunFam" id="3.40.50.10810:FF:000005">
    <property type="entry name" value="Photoperiod-independent early flowering 1"/>
    <property type="match status" value="1"/>
</dbReference>
<dbReference type="GO" id="GO:0004386">
    <property type="term" value="F:helicase activity"/>
    <property type="evidence" value="ECO:0007669"/>
    <property type="project" value="UniProtKB-KW"/>
</dbReference>
<evidence type="ECO:0000256" key="4">
    <source>
        <dbReference type="ARBA" id="ARBA00022741"/>
    </source>
</evidence>
<feature type="compositionally biased region" description="Polar residues" evidence="15">
    <location>
        <begin position="877"/>
        <end position="897"/>
    </location>
</feature>
<dbReference type="InterPro" id="IPR018247">
    <property type="entry name" value="EF_Hand_1_Ca_BS"/>
</dbReference>
<keyword evidence="9" id="KW-0156">Chromatin regulator</keyword>
<dbReference type="Pfam" id="PF07529">
    <property type="entry name" value="HSA"/>
    <property type="match status" value="1"/>
</dbReference>
<feature type="domain" description="Helicase ATP-binding" evidence="18">
    <location>
        <begin position="1890"/>
        <end position="2055"/>
    </location>
</feature>
<feature type="domain" description="HSA" evidence="20">
    <location>
        <begin position="1288"/>
        <end position="1360"/>
    </location>
</feature>
<feature type="compositionally biased region" description="Polar residues" evidence="15">
    <location>
        <begin position="668"/>
        <end position="679"/>
    </location>
</feature>
<dbReference type="InterPro" id="IPR002048">
    <property type="entry name" value="EF_hand_dom"/>
</dbReference>
<dbReference type="InterPro" id="IPR000330">
    <property type="entry name" value="SNF2_N"/>
</dbReference>
<evidence type="ECO:0000256" key="12">
    <source>
        <dbReference type="ARBA" id="ARBA00023159"/>
    </source>
</evidence>
<proteinExistence type="inferred from homology"/>
<evidence type="ECO:0000256" key="15">
    <source>
        <dbReference type="SAM" id="MobiDB-lite"/>
    </source>
</evidence>
<evidence type="ECO:0000259" key="18">
    <source>
        <dbReference type="PROSITE" id="PS51192"/>
    </source>
</evidence>
<evidence type="ECO:0000259" key="17">
    <source>
        <dbReference type="PROSITE" id="PS50222"/>
    </source>
</evidence>
<dbReference type="CDD" id="cd18003">
    <property type="entry name" value="DEXQc_SRCAP"/>
    <property type="match status" value="1"/>
</dbReference>
<dbReference type="Pfam" id="PF07992">
    <property type="entry name" value="Pyr_redox_2"/>
    <property type="match status" value="1"/>
</dbReference>
<dbReference type="SMART" id="SM00490">
    <property type="entry name" value="HELICc"/>
    <property type="match status" value="1"/>
</dbReference>
<dbReference type="GO" id="GO:0006338">
    <property type="term" value="P:chromatin remodeling"/>
    <property type="evidence" value="ECO:0007669"/>
    <property type="project" value="TreeGrafter"/>
</dbReference>
<dbReference type="InterPro" id="IPR038718">
    <property type="entry name" value="SNF2-like_sf"/>
</dbReference>
<feature type="compositionally biased region" description="Low complexity" evidence="15">
    <location>
        <begin position="1618"/>
        <end position="1632"/>
    </location>
</feature>
<dbReference type="GO" id="GO:0042393">
    <property type="term" value="F:histone binding"/>
    <property type="evidence" value="ECO:0007669"/>
    <property type="project" value="TreeGrafter"/>
</dbReference>
<keyword evidence="16" id="KW-0472">Membrane</keyword>
<keyword evidence="11" id="KW-0238">DNA-binding</keyword>
<dbReference type="PROSITE" id="PS50222">
    <property type="entry name" value="EF_HAND_2"/>
    <property type="match status" value="2"/>
</dbReference>
<dbReference type="InterPro" id="IPR027417">
    <property type="entry name" value="P-loop_NTPase"/>
</dbReference>
<dbReference type="SUPFAM" id="SSF51905">
    <property type="entry name" value="FAD/NAD(P)-binding domain"/>
    <property type="match status" value="2"/>
</dbReference>
<dbReference type="InterPro" id="IPR023753">
    <property type="entry name" value="FAD/NAD-binding_dom"/>
</dbReference>
<dbReference type="PANTHER" id="PTHR45685">
    <property type="entry name" value="HELICASE SRCAP-RELATED"/>
    <property type="match status" value="1"/>
</dbReference>
<evidence type="ECO:0000256" key="13">
    <source>
        <dbReference type="ARBA" id="ARBA00023242"/>
    </source>
</evidence>
<feature type="region of interest" description="Disordered" evidence="15">
    <location>
        <begin position="1614"/>
        <end position="1651"/>
    </location>
</feature>
<keyword evidence="5" id="KW-0378">Hydrolase</keyword>
<feature type="compositionally biased region" description="Low complexity" evidence="15">
    <location>
        <begin position="1019"/>
        <end position="1028"/>
    </location>
</feature>
<keyword evidence="13" id="KW-0539">Nucleus</keyword>
<evidence type="ECO:0000256" key="10">
    <source>
        <dbReference type="ARBA" id="ARBA00022946"/>
    </source>
</evidence>
<dbReference type="Gene3D" id="3.50.50.100">
    <property type="match status" value="2"/>
</dbReference>
<feature type="compositionally biased region" description="Acidic residues" evidence="15">
    <location>
        <begin position="2725"/>
        <end position="2774"/>
    </location>
</feature>
<dbReference type="InterPro" id="IPR050520">
    <property type="entry name" value="INO80/SWR1_helicase"/>
</dbReference>
<feature type="region of interest" description="Disordered" evidence="15">
    <location>
        <begin position="1417"/>
        <end position="1512"/>
    </location>
</feature>
<dbReference type="SMART" id="SM00054">
    <property type="entry name" value="EFh"/>
    <property type="match status" value="2"/>
</dbReference>
<keyword evidence="16" id="KW-0812">Transmembrane</keyword>
<dbReference type="SMART" id="SM00487">
    <property type="entry name" value="DEXDc"/>
    <property type="match status" value="1"/>
</dbReference>
<dbReference type="Pfam" id="PF00271">
    <property type="entry name" value="Helicase_C"/>
    <property type="match status" value="1"/>
</dbReference>
<keyword evidence="22" id="KW-1185">Reference proteome</keyword>
<dbReference type="GO" id="GO:0005524">
    <property type="term" value="F:ATP binding"/>
    <property type="evidence" value="ECO:0007669"/>
    <property type="project" value="UniProtKB-KW"/>
</dbReference>
<dbReference type="Pfam" id="PF13202">
    <property type="entry name" value="EF-hand_5"/>
    <property type="match status" value="1"/>
</dbReference>